<accession>A0A6G0VKM9</accession>
<dbReference type="AlphaFoldDB" id="A0A6G0VKM9"/>
<dbReference type="Proteomes" id="UP000478052">
    <property type="component" value="Unassembled WGS sequence"/>
</dbReference>
<organism evidence="2 3">
    <name type="scientific">Aphis craccivora</name>
    <name type="common">Cowpea aphid</name>
    <dbReference type="NCBI Taxonomy" id="307492"/>
    <lineage>
        <taxon>Eukaryota</taxon>
        <taxon>Metazoa</taxon>
        <taxon>Ecdysozoa</taxon>
        <taxon>Arthropoda</taxon>
        <taxon>Hexapoda</taxon>
        <taxon>Insecta</taxon>
        <taxon>Pterygota</taxon>
        <taxon>Neoptera</taxon>
        <taxon>Paraneoptera</taxon>
        <taxon>Hemiptera</taxon>
        <taxon>Sternorrhyncha</taxon>
        <taxon>Aphidomorpha</taxon>
        <taxon>Aphidoidea</taxon>
        <taxon>Aphididae</taxon>
        <taxon>Aphidini</taxon>
        <taxon>Aphis</taxon>
        <taxon>Aphis</taxon>
    </lineage>
</organism>
<proteinExistence type="predicted"/>
<dbReference type="OrthoDB" id="6621687at2759"/>
<feature type="non-terminal residue" evidence="2">
    <location>
        <position position="1"/>
    </location>
</feature>
<protein>
    <submittedName>
        <fullName evidence="2">Uncharacterized protein</fullName>
    </submittedName>
</protein>
<gene>
    <name evidence="2" type="ORF">FWK35_00028046</name>
</gene>
<name>A0A6G0VKM9_APHCR</name>
<keyword evidence="3" id="KW-1185">Reference proteome</keyword>
<sequence>FRGTQFKKRCLRPTPTYKLYLLAGIALPEIRRRVTIDIEKTKQIKDERHPMFGHEIANTRLKSRKSFIQMAKELHEPPQKARLHRQQDELHRKN</sequence>
<reference evidence="2 3" key="1">
    <citation type="submission" date="2019-08" db="EMBL/GenBank/DDBJ databases">
        <title>Whole genome of Aphis craccivora.</title>
        <authorList>
            <person name="Voronova N.V."/>
            <person name="Shulinski R.S."/>
            <person name="Bandarenka Y.V."/>
            <person name="Zhorov D.G."/>
            <person name="Warner D."/>
        </authorList>
    </citation>
    <scope>NUCLEOTIDE SEQUENCE [LARGE SCALE GENOMIC DNA]</scope>
    <source>
        <strain evidence="2">180601</strain>
        <tissue evidence="2">Whole Body</tissue>
    </source>
</reference>
<dbReference type="EMBL" id="VUJU01015544">
    <property type="protein sequence ID" value="KAF0693294.1"/>
    <property type="molecule type" value="Genomic_DNA"/>
</dbReference>
<feature type="non-terminal residue" evidence="2">
    <location>
        <position position="94"/>
    </location>
</feature>
<feature type="region of interest" description="Disordered" evidence="1">
    <location>
        <begin position="73"/>
        <end position="94"/>
    </location>
</feature>
<comment type="caution">
    <text evidence="2">The sequence shown here is derived from an EMBL/GenBank/DDBJ whole genome shotgun (WGS) entry which is preliminary data.</text>
</comment>
<evidence type="ECO:0000313" key="2">
    <source>
        <dbReference type="EMBL" id="KAF0693294.1"/>
    </source>
</evidence>
<evidence type="ECO:0000313" key="3">
    <source>
        <dbReference type="Proteomes" id="UP000478052"/>
    </source>
</evidence>
<evidence type="ECO:0000256" key="1">
    <source>
        <dbReference type="SAM" id="MobiDB-lite"/>
    </source>
</evidence>